<dbReference type="InterPro" id="IPR001810">
    <property type="entry name" value="F-box_dom"/>
</dbReference>
<dbReference type="InterPro" id="IPR036047">
    <property type="entry name" value="F-box-like_dom_sf"/>
</dbReference>
<dbReference type="SUPFAM" id="SSF81383">
    <property type="entry name" value="F-box domain"/>
    <property type="match status" value="1"/>
</dbReference>
<dbReference type="InterPro" id="IPR050796">
    <property type="entry name" value="SCF_F-box_component"/>
</dbReference>
<feature type="domain" description="F-box" evidence="1">
    <location>
        <begin position="6"/>
        <end position="45"/>
    </location>
</feature>
<reference evidence="3" key="1">
    <citation type="submission" date="2025-08" db="UniProtKB">
        <authorList>
            <consortium name="RefSeq"/>
        </authorList>
    </citation>
    <scope>IDENTIFICATION</scope>
    <source>
        <tissue evidence="3">Leaf</tissue>
    </source>
</reference>
<evidence type="ECO:0000313" key="3">
    <source>
        <dbReference type="RefSeq" id="XP_014492456.1"/>
    </source>
</evidence>
<dbReference type="Gene3D" id="1.20.1280.50">
    <property type="match status" value="1"/>
</dbReference>
<dbReference type="Pfam" id="PF00646">
    <property type="entry name" value="F-box"/>
    <property type="match status" value="1"/>
</dbReference>
<organism evidence="2 3">
    <name type="scientific">Vigna radiata var. radiata</name>
    <name type="common">Mung bean</name>
    <name type="synonym">Phaseolus aureus</name>
    <dbReference type="NCBI Taxonomy" id="3916"/>
    <lineage>
        <taxon>Eukaryota</taxon>
        <taxon>Viridiplantae</taxon>
        <taxon>Streptophyta</taxon>
        <taxon>Embryophyta</taxon>
        <taxon>Tracheophyta</taxon>
        <taxon>Spermatophyta</taxon>
        <taxon>Magnoliopsida</taxon>
        <taxon>eudicotyledons</taxon>
        <taxon>Gunneridae</taxon>
        <taxon>Pentapetalae</taxon>
        <taxon>rosids</taxon>
        <taxon>fabids</taxon>
        <taxon>Fabales</taxon>
        <taxon>Fabaceae</taxon>
        <taxon>Papilionoideae</taxon>
        <taxon>50 kb inversion clade</taxon>
        <taxon>NPAAA clade</taxon>
        <taxon>indigoferoid/millettioid clade</taxon>
        <taxon>Phaseoleae</taxon>
        <taxon>Vigna</taxon>
    </lineage>
</organism>
<dbReference type="PANTHER" id="PTHR31672:SF13">
    <property type="entry name" value="F-BOX PROTEIN CPR30-LIKE"/>
    <property type="match status" value="1"/>
</dbReference>
<dbReference type="STRING" id="3916.A0A1S3TFA3"/>
<name>A0A1S3TFA3_VIGRR</name>
<proteinExistence type="predicted"/>
<dbReference type="InterPro" id="IPR017451">
    <property type="entry name" value="F-box-assoc_interact_dom"/>
</dbReference>
<dbReference type="Pfam" id="PF08268">
    <property type="entry name" value="FBA_3"/>
    <property type="match status" value="1"/>
</dbReference>
<dbReference type="OrthoDB" id="591557at2759"/>
<dbReference type="RefSeq" id="XP_014492456.1">
    <property type="nucleotide sequence ID" value="XM_014636970.1"/>
</dbReference>
<dbReference type="PANTHER" id="PTHR31672">
    <property type="entry name" value="BNACNNG10540D PROTEIN"/>
    <property type="match status" value="1"/>
</dbReference>
<evidence type="ECO:0000313" key="2">
    <source>
        <dbReference type="Proteomes" id="UP000087766"/>
    </source>
</evidence>
<dbReference type="NCBIfam" id="TIGR01640">
    <property type="entry name" value="F_box_assoc_1"/>
    <property type="match status" value="1"/>
</dbReference>
<gene>
    <name evidence="3" type="primary">LOC106754900</name>
</gene>
<evidence type="ECO:0000259" key="1">
    <source>
        <dbReference type="SMART" id="SM00256"/>
    </source>
</evidence>
<keyword evidence="2" id="KW-1185">Reference proteome</keyword>
<dbReference type="InterPro" id="IPR013187">
    <property type="entry name" value="F-box-assoc_dom_typ3"/>
</dbReference>
<dbReference type="SMART" id="SM00256">
    <property type="entry name" value="FBOX"/>
    <property type="match status" value="1"/>
</dbReference>
<sequence>MERKMLCEDMLLEILSWLPIKSLMRFMCVSKHLQSLILHPRFVTMHLENSRKKTSFLSSYSNEGKSSSYVFPSTIGSLVEEDSEEPYIDSDSVHESDSERKKYRVLGSCNGLVCLTNGEEQGSITFDFWNPATTEIYENPHSPLKLDEKEYAAMLGFGYDNSTHTYKLVVIVGPQNFEEYQAFRSIIFSMNEEIRWREIEEFPADPTTVEGDGIYIYNSLNWLGIYYTEYDEDGTDIPFDYVAIVSLDLETETYTEMLLPDQLHGVFVGNFCFPGEQLHCNEAPLIGVLNGCLSLFLHNRNTKYLSIWQMKEFGNQRSWTLLLNTSLQDLGFCTRRVPTNFSYDYHLWRVSIGRNQHFCCSYSIFIPLCIIENDREIVILHNSFQGCVVQTIIYNLIEKRVTYRTMCDNLRWIYPMDYVESLVSPELLPKEPNGTVSLQ</sequence>
<dbReference type="Proteomes" id="UP000087766">
    <property type="component" value="Unplaced"/>
</dbReference>
<protein>
    <submittedName>
        <fullName evidence="3">F-box/kelch-repeat protein At3g23880-like</fullName>
    </submittedName>
</protein>
<accession>A0A1S3TFA3</accession>
<dbReference type="AlphaFoldDB" id="A0A1S3TFA3"/>
<dbReference type="KEGG" id="vra:106754900"/>
<dbReference type="GeneID" id="106754900"/>